<dbReference type="STRING" id="1531966.A0A0A1TI33"/>
<dbReference type="OrthoDB" id="2113314at2759"/>
<accession>A0A0A1TI33</accession>
<feature type="domain" description="Agd3 deacetylase" evidence="2">
    <location>
        <begin position="258"/>
        <end position="622"/>
    </location>
</feature>
<evidence type="ECO:0000259" key="2">
    <source>
        <dbReference type="Pfam" id="PF25115"/>
    </source>
</evidence>
<reference evidence="5 6" key="1">
    <citation type="journal article" date="2015" name="Genome Announc.">
        <title>Draft Genome Sequence and Gene Annotation of the Entomopathogenic Fungus Verticillium hemipterigenum.</title>
        <authorList>
            <person name="Horn F."/>
            <person name="Habel A."/>
            <person name="Scharf D.H."/>
            <person name="Dworschak J."/>
            <person name="Brakhage A.A."/>
            <person name="Guthke R."/>
            <person name="Hertweck C."/>
            <person name="Linde J."/>
        </authorList>
    </citation>
    <scope>NUCLEOTIDE SEQUENCE [LARGE SCALE GENOMIC DNA]</scope>
</reference>
<evidence type="ECO:0000259" key="4">
    <source>
        <dbReference type="Pfam" id="PF25117"/>
    </source>
</evidence>
<dbReference type="Pfam" id="PF25115">
    <property type="entry name" value="Agd3_CE"/>
    <property type="match status" value="1"/>
</dbReference>
<dbReference type="InterPro" id="IPR056825">
    <property type="entry name" value="Agd3_C"/>
</dbReference>
<dbReference type="Pfam" id="PF25117">
    <property type="entry name" value="Agd3_C"/>
    <property type="match status" value="1"/>
</dbReference>
<proteinExistence type="predicted"/>
<gene>
    <name evidence="5" type="ORF">VHEMI05886</name>
</gene>
<keyword evidence="1" id="KW-0732">Signal</keyword>
<feature type="chain" id="PRO_5001979692" description="Extracellular serine-rich protein" evidence="1">
    <location>
        <begin position="20"/>
        <end position="698"/>
    </location>
</feature>
<organism evidence="5 6">
    <name type="scientific">[Torrubiella] hemipterigena</name>
    <dbReference type="NCBI Taxonomy" id="1531966"/>
    <lineage>
        <taxon>Eukaryota</taxon>
        <taxon>Fungi</taxon>
        <taxon>Dikarya</taxon>
        <taxon>Ascomycota</taxon>
        <taxon>Pezizomycotina</taxon>
        <taxon>Sordariomycetes</taxon>
        <taxon>Hypocreomycetidae</taxon>
        <taxon>Hypocreales</taxon>
        <taxon>Clavicipitaceae</taxon>
        <taxon>Clavicipitaceae incertae sedis</taxon>
        <taxon>'Torrubiella' clade</taxon>
    </lineage>
</organism>
<evidence type="ECO:0000259" key="3">
    <source>
        <dbReference type="Pfam" id="PF25116"/>
    </source>
</evidence>
<dbReference type="Proteomes" id="UP000039046">
    <property type="component" value="Unassembled WGS sequence"/>
</dbReference>
<name>A0A0A1TI33_9HYPO</name>
<dbReference type="HOGENOM" id="CLU_010712_1_0_1"/>
<dbReference type="EMBL" id="CDHN01000003">
    <property type="protein sequence ID" value="CEJ90078.1"/>
    <property type="molecule type" value="Genomic_DNA"/>
</dbReference>
<protein>
    <recommendedName>
        <fullName evidence="7">Extracellular serine-rich protein</fullName>
    </recommendedName>
</protein>
<dbReference type="InterPro" id="IPR056826">
    <property type="entry name" value="Agd3_CE"/>
</dbReference>
<dbReference type="Pfam" id="PF25116">
    <property type="entry name" value="CBM87_Agd3"/>
    <property type="match status" value="1"/>
</dbReference>
<dbReference type="PANTHER" id="PTHR31002:SF34">
    <property type="entry name" value="CELL WALL PROTEIN CWP1-RELATED"/>
    <property type="match status" value="1"/>
</dbReference>
<dbReference type="InterPro" id="IPR056827">
    <property type="entry name" value="CBM87_Agd3"/>
</dbReference>
<dbReference type="InterPro" id="IPR050788">
    <property type="entry name" value="Yeast_SRP1/TIP1_CWP"/>
</dbReference>
<evidence type="ECO:0000313" key="5">
    <source>
        <dbReference type="EMBL" id="CEJ90078.1"/>
    </source>
</evidence>
<feature type="domain" description="Agd3 C-terminal" evidence="4">
    <location>
        <begin position="629"/>
        <end position="696"/>
    </location>
</feature>
<evidence type="ECO:0008006" key="7">
    <source>
        <dbReference type="Google" id="ProtNLM"/>
    </source>
</evidence>
<feature type="domain" description="Agd3 CBM87" evidence="3">
    <location>
        <begin position="27"/>
        <end position="244"/>
    </location>
</feature>
<dbReference type="PANTHER" id="PTHR31002">
    <property type="entry name" value="SERIPAUPERIN"/>
    <property type="match status" value="1"/>
</dbReference>
<evidence type="ECO:0000313" key="6">
    <source>
        <dbReference type="Proteomes" id="UP000039046"/>
    </source>
</evidence>
<evidence type="ECO:0000256" key="1">
    <source>
        <dbReference type="SAM" id="SignalP"/>
    </source>
</evidence>
<sequence length="698" mass="77287">MHSSIGLLTATALLAGVSAAVTTTLGSKVLILARSDADVASTSPGLDGYGIPWEAVLVPKAGVSLPQLNSTVTDGNYAAIITVSGLIYDYGTDKASNYHSALTPDQWNQLYAYQDAFRVRMVRVDEFPSADFGTTTYNSNGNGCCKDGVNAGMSLVNTAAIPAAGLKDNAPVNMDGLYHYQAKITNTTTTTAWAMFEPAGGINTRTVGAVVNKVNNRETLVWFTSLASEWSLASSYLQHSYIHWMTRSLFVGKRKLYLTPQVDDLQLYTTMFEPKNKEFKIDTKDLDVIVSWQKDINKRMPPGSDFRLEFGHNGNGNIEAAADNKQADKYCNPQDAVEYPDQIDTAVEFVKPMGTGTDIWPPKYVKYGWSDACSKLDPFANWFRNPDNLNAFGHISHTFTHEGLNNATYYDTAREIQFNQAWMAQMGIDKAIRFTADGIIPPAITGMHNGDAIRAWMDNGIKYVVGDNTRPVLRNSISKYWPLQSTVETNGYAGLWIMPRFSTEMYFDCATSSCVLHQYTKITKLTRNYAQYQDLIRSTNVQYLLNLQADPYMFHQANMRSIDQPTITVGNQTGKLSLLQTWVEVVVQELMRLTTWPMVSQTHDEFSHYFLDRMTLDNCKPSARYTFAADGKTITAVTVSSKDNSCPVPVAVTIPDGTVATGADDHTKIDKVANEPPIVWVTLAGKPVTLQLNKPVTV</sequence>
<dbReference type="AlphaFoldDB" id="A0A0A1TI33"/>
<feature type="signal peptide" evidence="1">
    <location>
        <begin position="1"/>
        <end position="19"/>
    </location>
</feature>
<keyword evidence="6" id="KW-1185">Reference proteome</keyword>